<evidence type="ECO:0000313" key="3">
    <source>
        <dbReference type="Proteomes" id="UP001596101"/>
    </source>
</evidence>
<evidence type="ECO:0008006" key="4">
    <source>
        <dbReference type="Google" id="ProtNLM"/>
    </source>
</evidence>
<dbReference type="Gene3D" id="3.10.450.50">
    <property type="match status" value="1"/>
</dbReference>
<organism evidence="2 3">
    <name type="scientific">Massilia suwonensis</name>
    <dbReference type="NCBI Taxonomy" id="648895"/>
    <lineage>
        <taxon>Bacteria</taxon>
        <taxon>Pseudomonadati</taxon>
        <taxon>Pseudomonadota</taxon>
        <taxon>Betaproteobacteria</taxon>
        <taxon>Burkholderiales</taxon>
        <taxon>Oxalobacteraceae</taxon>
        <taxon>Telluria group</taxon>
        <taxon>Massilia</taxon>
    </lineage>
</organism>
<evidence type="ECO:0000313" key="2">
    <source>
        <dbReference type="EMBL" id="MFC5478461.1"/>
    </source>
</evidence>
<dbReference type="RefSeq" id="WP_379754197.1">
    <property type="nucleotide sequence ID" value="NZ_JBHSMR010000013.1"/>
</dbReference>
<feature type="signal peptide" evidence="1">
    <location>
        <begin position="1"/>
        <end position="20"/>
    </location>
</feature>
<dbReference type="Proteomes" id="UP001596101">
    <property type="component" value="Unassembled WGS sequence"/>
</dbReference>
<reference evidence="3" key="1">
    <citation type="journal article" date="2019" name="Int. J. Syst. Evol. Microbiol.">
        <title>The Global Catalogue of Microorganisms (GCM) 10K type strain sequencing project: providing services to taxonomists for standard genome sequencing and annotation.</title>
        <authorList>
            <consortium name="The Broad Institute Genomics Platform"/>
            <consortium name="The Broad Institute Genome Sequencing Center for Infectious Disease"/>
            <person name="Wu L."/>
            <person name="Ma J."/>
        </authorList>
    </citation>
    <scope>NUCLEOTIDE SEQUENCE [LARGE SCALE GENOMIC DNA]</scope>
    <source>
        <strain evidence="3">CCUG 43111</strain>
    </source>
</reference>
<feature type="chain" id="PRO_5047068227" description="SnoaL-like domain-containing protein" evidence="1">
    <location>
        <begin position="21"/>
        <end position="174"/>
    </location>
</feature>
<sequence length="174" mass="19999">MRFLLTALLALLFATATVDAAEPPSYIGRYTSTLDDRRAIEQVVADFQTALKTKNLKLLSSLMLHSDIPFSSPASPQNIKKIREGFDTTATGIRAGGYYDFARFIRESKVPVEERFYNVKITQDKNVAWVMFDYEFVEDGKVYNYGIETWQMMQDLEGKWKIASVWWSTNLMPQ</sequence>
<dbReference type="InterPro" id="IPR032710">
    <property type="entry name" value="NTF2-like_dom_sf"/>
</dbReference>
<keyword evidence="1" id="KW-0732">Signal</keyword>
<name>A0ABW0MNS1_9BURK</name>
<dbReference type="EMBL" id="JBHSMR010000013">
    <property type="protein sequence ID" value="MFC5478461.1"/>
    <property type="molecule type" value="Genomic_DNA"/>
</dbReference>
<proteinExistence type="predicted"/>
<protein>
    <recommendedName>
        <fullName evidence="4">SnoaL-like domain-containing protein</fullName>
    </recommendedName>
</protein>
<comment type="caution">
    <text evidence="2">The sequence shown here is derived from an EMBL/GenBank/DDBJ whole genome shotgun (WGS) entry which is preliminary data.</text>
</comment>
<dbReference type="SUPFAM" id="SSF54427">
    <property type="entry name" value="NTF2-like"/>
    <property type="match status" value="1"/>
</dbReference>
<gene>
    <name evidence="2" type="ORF">ACFPQ5_09700</name>
</gene>
<keyword evidence="3" id="KW-1185">Reference proteome</keyword>
<evidence type="ECO:0000256" key="1">
    <source>
        <dbReference type="SAM" id="SignalP"/>
    </source>
</evidence>
<accession>A0ABW0MNS1</accession>